<protein>
    <submittedName>
        <fullName evidence="1">Uncharacterized protein</fullName>
    </submittedName>
</protein>
<reference evidence="1" key="1">
    <citation type="journal article" date="2015" name="Nature">
        <title>Complex archaea that bridge the gap between prokaryotes and eukaryotes.</title>
        <authorList>
            <person name="Spang A."/>
            <person name="Saw J.H."/>
            <person name="Jorgensen S.L."/>
            <person name="Zaremba-Niedzwiedzka K."/>
            <person name="Martijn J."/>
            <person name="Lind A.E."/>
            <person name="van Eijk R."/>
            <person name="Schleper C."/>
            <person name="Guy L."/>
            <person name="Ettema T.J."/>
        </authorList>
    </citation>
    <scope>NUCLEOTIDE SEQUENCE</scope>
</reference>
<dbReference type="EMBL" id="LAZR01016673">
    <property type="protein sequence ID" value="KKM03468.1"/>
    <property type="molecule type" value="Genomic_DNA"/>
</dbReference>
<comment type="caution">
    <text evidence="1">The sequence shown here is derived from an EMBL/GenBank/DDBJ whole genome shotgun (WGS) entry which is preliminary data.</text>
</comment>
<evidence type="ECO:0000313" key="1">
    <source>
        <dbReference type="EMBL" id="KKM03468.1"/>
    </source>
</evidence>
<organism evidence="1">
    <name type="scientific">marine sediment metagenome</name>
    <dbReference type="NCBI Taxonomy" id="412755"/>
    <lineage>
        <taxon>unclassified sequences</taxon>
        <taxon>metagenomes</taxon>
        <taxon>ecological metagenomes</taxon>
    </lineage>
</organism>
<accession>A0A0F9JX29</accession>
<proteinExistence type="predicted"/>
<dbReference type="AlphaFoldDB" id="A0A0F9JX29"/>
<gene>
    <name evidence="1" type="ORF">LCGC14_1774070</name>
</gene>
<name>A0A0F9JX29_9ZZZZ</name>
<sequence length="75" mass="8792">MSDPNCPGCFINNFQTPEWRKKKYWLARSLGLSASHARVWRDRRLTKLERAYDLVPDTNLRLGPDGRMHLYSVDA</sequence>